<organism evidence="2 3">
    <name type="scientific">Corynebacterium variabile</name>
    <dbReference type="NCBI Taxonomy" id="1727"/>
    <lineage>
        <taxon>Bacteria</taxon>
        <taxon>Bacillati</taxon>
        <taxon>Actinomycetota</taxon>
        <taxon>Actinomycetes</taxon>
        <taxon>Mycobacteriales</taxon>
        <taxon>Corynebacteriaceae</taxon>
        <taxon>Corynebacterium</taxon>
    </lineage>
</organism>
<name>A0A3B9QTG5_9CORY</name>
<accession>A0A3B9QTG5</accession>
<evidence type="ECO:0000313" key="3">
    <source>
        <dbReference type="Proteomes" id="UP000260925"/>
    </source>
</evidence>
<dbReference type="Gene3D" id="1.10.10.2910">
    <property type="match status" value="1"/>
</dbReference>
<dbReference type="AlphaFoldDB" id="A0A3B9QTG5"/>
<dbReference type="InterPro" id="IPR010359">
    <property type="entry name" value="IrrE_HExxH"/>
</dbReference>
<sequence>MTTTDQGHSPDLLAEQWGIPLATHAGGEKGRRFPDGTISLRADLGPINRRCTLAHELGHHAHDDHPTDNPTTQARNEHRADRWAAQLLIHPDAYREAETMFGPHPGAIAAHLGVTHHLLAVWRDTHERTTPS</sequence>
<feature type="domain" description="IrrE N-terminal-like" evidence="1">
    <location>
        <begin position="25"/>
        <end position="115"/>
    </location>
</feature>
<reference evidence="2 3" key="1">
    <citation type="journal article" date="2018" name="Nat. Biotechnol.">
        <title>A standardized bacterial taxonomy based on genome phylogeny substantially revises the tree of life.</title>
        <authorList>
            <person name="Parks D.H."/>
            <person name="Chuvochina M."/>
            <person name="Waite D.W."/>
            <person name="Rinke C."/>
            <person name="Skarshewski A."/>
            <person name="Chaumeil P.A."/>
            <person name="Hugenholtz P."/>
        </authorList>
    </citation>
    <scope>NUCLEOTIDE SEQUENCE [LARGE SCALE GENOMIC DNA]</scope>
    <source>
        <strain evidence="2">UBA9851</strain>
    </source>
</reference>
<dbReference type="Proteomes" id="UP000260925">
    <property type="component" value="Unassembled WGS sequence"/>
</dbReference>
<gene>
    <name evidence="2" type="ORF">DCL06_02725</name>
</gene>
<comment type="caution">
    <text evidence="2">The sequence shown here is derived from an EMBL/GenBank/DDBJ whole genome shotgun (WGS) entry which is preliminary data.</text>
</comment>
<dbReference type="Pfam" id="PF06114">
    <property type="entry name" value="Peptidase_M78"/>
    <property type="match status" value="1"/>
</dbReference>
<evidence type="ECO:0000259" key="1">
    <source>
        <dbReference type="Pfam" id="PF06114"/>
    </source>
</evidence>
<proteinExistence type="predicted"/>
<protein>
    <submittedName>
        <fullName evidence="2">ImmA/IrrE family metallo-endopeptidase</fullName>
    </submittedName>
</protein>
<dbReference type="EMBL" id="DMDD01000064">
    <property type="protein sequence ID" value="HAF71984.1"/>
    <property type="molecule type" value="Genomic_DNA"/>
</dbReference>
<evidence type="ECO:0000313" key="2">
    <source>
        <dbReference type="EMBL" id="HAF71984.1"/>
    </source>
</evidence>